<evidence type="ECO:0000313" key="2">
    <source>
        <dbReference type="EMBL" id="TQL42185.1"/>
    </source>
</evidence>
<dbReference type="RefSeq" id="WP_141885675.1">
    <property type="nucleotide sequence ID" value="NZ_BAAAUY010000023.1"/>
</dbReference>
<gene>
    <name evidence="2" type="ORF">FB468_0167</name>
</gene>
<dbReference type="AlphaFoldDB" id="A0A542Y281"/>
<comment type="caution">
    <text evidence="2">The sequence shown here is derived from an EMBL/GenBank/DDBJ whole genome shotgun (WGS) entry which is preliminary data.</text>
</comment>
<sequence>MPNPPKPKGFFPISKYRLYSTIGILVVCVLSINPFTFYTQVSGTALINWLLIGIMLLALVVMIVDLLITPSDDLKRDADSEVK</sequence>
<keyword evidence="1" id="KW-1133">Transmembrane helix</keyword>
<protein>
    <submittedName>
        <fullName evidence="2">Uncharacterized protein</fullName>
    </submittedName>
</protein>
<name>A0A542Y281_9MICO</name>
<keyword evidence="1" id="KW-0812">Transmembrane</keyword>
<keyword evidence="1" id="KW-0472">Membrane</keyword>
<evidence type="ECO:0000313" key="3">
    <source>
        <dbReference type="Proteomes" id="UP000319094"/>
    </source>
</evidence>
<organism evidence="2 3">
    <name type="scientific">Leucobacter komagatae</name>
    <dbReference type="NCBI Taxonomy" id="55969"/>
    <lineage>
        <taxon>Bacteria</taxon>
        <taxon>Bacillati</taxon>
        <taxon>Actinomycetota</taxon>
        <taxon>Actinomycetes</taxon>
        <taxon>Micrococcales</taxon>
        <taxon>Microbacteriaceae</taxon>
        <taxon>Leucobacter</taxon>
    </lineage>
</organism>
<evidence type="ECO:0000256" key="1">
    <source>
        <dbReference type="SAM" id="Phobius"/>
    </source>
</evidence>
<accession>A0A542Y281</accession>
<dbReference type="Proteomes" id="UP000319094">
    <property type="component" value="Unassembled WGS sequence"/>
</dbReference>
<feature type="transmembrane region" description="Helical" evidence="1">
    <location>
        <begin position="47"/>
        <end position="68"/>
    </location>
</feature>
<proteinExistence type="predicted"/>
<feature type="transmembrane region" description="Helical" evidence="1">
    <location>
        <begin position="16"/>
        <end position="35"/>
    </location>
</feature>
<keyword evidence="3" id="KW-1185">Reference proteome</keyword>
<reference evidence="2 3" key="1">
    <citation type="submission" date="2019-06" db="EMBL/GenBank/DDBJ databases">
        <title>Sequencing the genomes of 1000 actinobacteria strains.</title>
        <authorList>
            <person name="Klenk H.-P."/>
        </authorList>
    </citation>
    <scope>NUCLEOTIDE SEQUENCE [LARGE SCALE GENOMIC DNA]</scope>
    <source>
        <strain evidence="2 3">DSM 8803</strain>
    </source>
</reference>
<dbReference type="EMBL" id="VFON01000001">
    <property type="protein sequence ID" value="TQL42185.1"/>
    <property type="molecule type" value="Genomic_DNA"/>
</dbReference>